<proteinExistence type="predicted"/>
<evidence type="ECO:0000259" key="2">
    <source>
        <dbReference type="PROSITE" id="PS50983"/>
    </source>
</evidence>
<organism evidence="3 4">
    <name type="scientific">Winogradskyella echinorum</name>
    <dbReference type="NCBI Taxonomy" id="538189"/>
    <lineage>
        <taxon>Bacteria</taxon>
        <taxon>Pseudomonadati</taxon>
        <taxon>Bacteroidota</taxon>
        <taxon>Flavobacteriia</taxon>
        <taxon>Flavobacteriales</taxon>
        <taxon>Flavobacteriaceae</taxon>
        <taxon>Winogradskyella</taxon>
    </lineage>
</organism>
<comment type="caution">
    <text evidence="3">The sequence shown here is derived from an EMBL/GenBank/DDBJ whole genome shotgun (WGS) entry which is preliminary data.</text>
</comment>
<name>A0ABR6XWY7_9FLAO</name>
<dbReference type="SUPFAM" id="SSF53807">
    <property type="entry name" value="Helical backbone' metal receptor"/>
    <property type="match status" value="1"/>
</dbReference>
<feature type="domain" description="Fe/B12 periplasmic-binding" evidence="2">
    <location>
        <begin position="19"/>
        <end position="258"/>
    </location>
</feature>
<sequence length="258" mass="29867">MIFKDQLNREIQINKTPKRIISLVPSQTELLVDLGLEASLVGVTKFCVHPKHLRISKAVVGGTKQINIEKIKALKPDIILCNKEENTKDIIEELEAFAPIHISDIYNLKDCFELISMYGNIFNVKTRASDIIKSIQQEREAYQSKNIKKIKVAYFIWKNPWMVAASDTFINIMINEACFSNVFADETRYPEIDLNNSKLKEADLIFLSSEPFPFKENHIAELQTQFLNKKIKIVDGEMFSWYGSRLLKSYEYFNILHP</sequence>
<evidence type="ECO:0000313" key="4">
    <source>
        <dbReference type="Proteomes" id="UP000607435"/>
    </source>
</evidence>
<reference evidence="3 4" key="1">
    <citation type="submission" date="2020-08" db="EMBL/GenBank/DDBJ databases">
        <title>Winogradskyella ouciana sp. nov., isolated from the hadal seawater of the Mariana Trench.</title>
        <authorList>
            <person name="He X."/>
        </authorList>
    </citation>
    <scope>NUCLEOTIDE SEQUENCE [LARGE SCALE GENOMIC DNA]</scope>
    <source>
        <strain evidence="3 4">KCTC 22026</strain>
    </source>
</reference>
<dbReference type="NCBIfam" id="NF038402">
    <property type="entry name" value="TroA_like"/>
    <property type="match status" value="1"/>
</dbReference>
<dbReference type="PROSITE" id="PS50983">
    <property type="entry name" value="FE_B12_PBP"/>
    <property type="match status" value="1"/>
</dbReference>
<dbReference type="InterPro" id="IPR050902">
    <property type="entry name" value="ABC_Transporter_SBP"/>
</dbReference>
<dbReference type="Proteomes" id="UP000607435">
    <property type="component" value="Unassembled WGS sequence"/>
</dbReference>
<dbReference type="InterPro" id="IPR002491">
    <property type="entry name" value="ABC_transptr_periplasmic_BD"/>
</dbReference>
<dbReference type="InterPro" id="IPR054828">
    <property type="entry name" value="Vit_B12_bind_prot"/>
</dbReference>
<dbReference type="PANTHER" id="PTHR30535">
    <property type="entry name" value="VITAMIN B12-BINDING PROTEIN"/>
    <property type="match status" value="1"/>
</dbReference>
<dbReference type="Pfam" id="PF01497">
    <property type="entry name" value="Peripla_BP_2"/>
    <property type="match status" value="1"/>
</dbReference>
<evidence type="ECO:0000256" key="1">
    <source>
        <dbReference type="ARBA" id="ARBA00022729"/>
    </source>
</evidence>
<dbReference type="RefSeq" id="WP_186844046.1">
    <property type="nucleotide sequence ID" value="NZ_JACOME010000001.1"/>
</dbReference>
<keyword evidence="4" id="KW-1185">Reference proteome</keyword>
<dbReference type="EMBL" id="JACOME010000001">
    <property type="protein sequence ID" value="MBC3844904.1"/>
    <property type="molecule type" value="Genomic_DNA"/>
</dbReference>
<accession>A0ABR6XWY7</accession>
<gene>
    <name evidence="3" type="ORF">H6H04_00800</name>
</gene>
<evidence type="ECO:0000313" key="3">
    <source>
        <dbReference type="EMBL" id="MBC3844904.1"/>
    </source>
</evidence>
<dbReference type="PANTHER" id="PTHR30535:SF34">
    <property type="entry name" value="MOLYBDATE-BINDING PROTEIN MOLA"/>
    <property type="match status" value="1"/>
</dbReference>
<dbReference type="Gene3D" id="3.40.50.1980">
    <property type="entry name" value="Nitrogenase molybdenum iron protein domain"/>
    <property type="match status" value="2"/>
</dbReference>
<keyword evidence="1" id="KW-0732">Signal</keyword>
<protein>
    <submittedName>
        <fullName evidence="3">ABC transporter substrate-binding protein</fullName>
    </submittedName>
</protein>